<dbReference type="PANTHER" id="PTHR21310:SF42">
    <property type="entry name" value="BIFUNCTIONAL AAC_APH"/>
    <property type="match status" value="1"/>
</dbReference>
<dbReference type="AlphaFoldDB" id="A0A6I4M162"/>
<keyword evidence="3" id="KW-1185">Reference proteome</keyword>
<dbReference type="Proteomes" id="UP000471147">
    <property type="component" value="Unassembled WGS sequence"/>
</dbReference>
<protein>
    <submittedName>
        <fullName evidence="2">Aminoglycoside phosphotransferase family protein</fullName>
    </submittedName>
</protein>
<proteinExistence type="predicted"/>
<dbReference type="Gene3D" id="3.90.1200.10">
    <property type="match status" value="1"/>
</dbReference>
<evidence type="ECO:0000259" key="1">
    <source>
        <dbReference type="Pfam" id="PF01636"/>
    </source>
</evidence>
<dbReference type="InterPro" id="IPR002575">
    <property type="entry name" value="Aminoglycoside_PTrfase"/>
</dbReference>
<dbReference type="InterPro" id="IPR051678">
    <property type="entry name" value="AGP_Transferase"/>
</dbReference>
<dbReference type="Pfam" id="PF01636">
    <property type="entry name" value="APH"/>
    <property type="match status" value="1"/>
</dbReference>
<dbReference type="CDD" id="cd05155">
    <property type="entry name" value="APH_ChoK_like_1"/>
    <property type="match status" value="1"/>
</dbReference>
<evidence type="ECO:0000313" key="2">
    <source>
        <dbReference type="EMBL" id="MVZ98093.1"/>
    </source>
</evidence>
<dbReference type="Gene3D" id="3.30.200.20">
    <property type="entry name" value="Phosphorylase Kinase, domain 1"/>
    <property type="match status" value="1"/>
</dbReference>
<gene>
    <name evidence="2" type="ORF">EUU23_10355</name>
</gene>
<dbReference type="OrthoDB" id="3806873at2"/>
<comment type="caution">
    <text evidence="2">The sequence shown here is derived from an EMBL/GenBank/DDBJ whole genome shotgun (WGS) entry which is preliminary data.</text>
</comment>
<dbReference type="InterPro" id="IPR011009">
    <property type="entry name" value="Kinase-like_dom_sf"/>
</dbReference>
<feature type="domain" description="Aminoglycoside phosphotransferase" evidence="1">
    <location>
        <begin position="31"/>
        <end position="256"/>
    </location>
</feature>
<name>A0A6I4M162_9SPHN</name>
<reference evidence="2 3" key="1">
    <citation type="submission" date="2019-01" db="EMBL/GenBank/DDBJ databases">
        <title>Sphingorhabdus lacus sp.nov., isolated from an oligotrophic freshwater lake.</title>
        <authorList>
            <person name="Park M."/>
        </authorList>
    </citation>
    <scope>NUCLEOTIDE SEQUENCE [LARGE SCALE GENOMIC DNA]</scope>
    <source>
        <strain evidence="2 3">IMCC26285</strain>
    </source>
</reference>
<keyword evidence="2" id="KW-0808">Transferase</keyword>
<dbReference type="SUPFAM" id="SSF56112">
    <property type="entry name" value="Protein kinase-like (PK-like)"/>
    <property type="match status" value="1"/>
</dbReference>
<evidence type="ECO:0000313" key="3">
    <source>
        <dbReference type="Proteomes" id="UP000471147"/>
    </source>
</evidence>
<dbReference type="PANTHER" id="PTHR21310">
    <property type="entry name" value="AMINOGLYCOSIDE PHOSPHOTRANSFERASE-RELATED-RELATED"/>
    <property type="match status" value="1"/>
</dbReference>
<dbReference type="GO" id="GO:0016740">
    <property type="term" value="F:transferase activity"/>
    <property type="evidence" value="ECO:0007669"/>
    <property type="project" value="UniProtKB-KW"/>
</dbReference>
<accession>A0A6I4M162</accession>
<organism evidence="2 3">
    <name type="scientific">Sphingorhabdus profundilacus</name>
    <dbReference type="NCBI Taxonomy" id="2509718"/>
    <lineage>
        <taxon>Bacteria</taxon>
        <taxon>Pseudomonadati</taxon>
        <taxon>Pseudomonadota</taxon>
        <taxon>Alphaproteobacteria</taxon>
        <taxon>Sphingomonadales</taxon>
        <taxon>Sphingomonadaceae</taxon>
        <taxon>Sphingorhabdus</taxon>
    </lineage>
</organism>
<sequence>MVSTQTSLVRELLKEQLPTWANLPVSLVTSTGTDNAIFRLGESLVARLPKVEWASGQPAREHHWLPHLAAKLPLEIPESRALGSPGSGYPWQWSVHNWITGSSAARCDLDNADAAELLAGFVAAMRVINTSGGPASGQENGYRGVPLIERDTSVRSALAQLHDEPGIEAVRTAWDDALNAPIWSGEPAWLHGDLQASNLIVRDGLLVAVIDFGLMAAGDPACDLMAAWTCFTAASRRIFLSATGANEADFRRGRGWAVSTALIALAYYRERNSLMTEMARSTLAEVCSDFDLG</sequence>
<dbReference type="RefSeq" id="WP_160354049.1">
    <property type="nucleotide sequence ID" value="NZ_SDWJ01000002.1"/>
</dbReference>
<dbReference type="EMBL" id="SDWJ01000002">
    <property type="protein sequence ID" value="MVZ98093.1"/>
    <property type="molecule type" value="Genomic_DNA"/>
</dbReference>